<sequence length="43" mass="4617">IMSDPVFTNHVSVSIDHIPSPPQQDIVMTNATTKTTAPEVAIL</sequence>
<reference evidence="1" key="2">
    <citation type="submission" date="2022-01" db="EMBL/GenBank/DDBJ databases">
        <authorList>
            <person name="Yamashiro T."/>
            <person name="Shiraishi A."/>
            <person name="Satake H."/>
            <person name="Nakayama K."/>
        </authorList>
    </citation>
    <scope>NUCLEOTIDE SEQUENCE</scope>
</reference>
<dbReference type="EMBL" id="BQNB010009410">
    <property type="protein sequence ID" value="GJS63158.1"/>
    <property type="molecule type" value="Genomic_DNA"/>
</dbReference>
<gene>
    <name evidence="1" type="ORF">Tco_0677722</name>
</gene>
<protein>
    <submittedName>
        <fullName evidence="1">Uncharacterized protein</fullName>
    </submittedName>
</protein>
<organism evidence="1 2">
    <name type="scientific">Tanacetum coccineum</name>
    <dbReference type="NCBI Taxonomy" id="301880"/>
    <lineage>
        <taxon>Eukaryota</taxon>
        <taxon>Viridiplantae</taxon>
        <taxon>Streptophyta</taxon>
        <taxon>Embryophyta</taxon>
        <taxon>Tracheophyta</taxon>
        <taxon>Spermatophyta</taxon>
        <taxon>Magnoliopsida</taxon>
        <taxon>eudicotyledons</taxon>
        <taxon>Gunneridae</taxon>
        <taxon>Pentapetalae</taxon>
        <taxon>asterids</taxon>
        <taxon>campanulids</taxon>
        <taxon>Asterales</taxon>
        <taxon>Asteraceae</taxon>
        <taxon>Asteroideae</taxon>
        <taxon>Anthemideae</taxon>
        <taxon>Anthemidinae</taxon>
        <taxon>Tanacetum</taxon>
    </lineage>
</organism>
<feature type="non-terminal residue" evidence="1">
    <location>
        <position position="1"/>
    </location>
</feature>
<keyword evidence="2" id="KW-1185">Reference proteome</keyword>
<evidence type="ECO:0000313" key="1">
    <source>
        <dbReference type="EMBL" id="GJS63158.1"/>
    </source>
</evidence>
<accession>A0ABQ4XDW2</accession>
<evidence type="ECO:0000313" key="2">
    <source>
        <dbReference type="Proteomes" id="UP001151760"/>
    </source>
</evidence>
<proteinExistence type="predicted"/>
<comment type="caution">
    <text evidence="1">The sequence shown here is derived from an EMBL/GenBank/DDBJ whole genome shotgun (WGS) entry which is preliminary data.</text>
</comment>
<reference evidence="1" key="1">
    <citation type="journal article" date="2022" name="Int. J. Mol. Sci.">
        <title>Draft Genome of Tanacetum Coccineum: Genomic Comparison of Closely Related Tanacetum-Family Plants.</title>
        <authorList>
            <person name="Yamashiro T."/>
            <person name="Shiraishi A."/>
            <person name="Nakayama K."/>
            <person name="Satake H."/>
        </authorList>
    </citation>
    <scope>NUCLEOTIDE SEQUENCE</scope>
</reference>
<name>A0ABQ4XDW2_9ASTR</name>
<dbReference type="Proteomes" id="UP001151760">
    <property type="component" value="Unassembled WGS sequence"/>
</dbReference>